<comment type="similarity">
    <text evidence="2">Belongs to the FAD-dependent glycerol-3-phosphate dehydrogenase family.</text>
</comment>
<evidence type="ECO:0000256" key="7">
    <source>
        <dbReference type="SAM" id="MobiDB-lite"/>
    </source>
</evidence>
<gene>
    <name evidence="10" type="ORF">DC082_03625</name>
</gene>
<dbReference type="GO" id="GO:0004368">
    <property type="term" value="F:glycerol-3-phosphate dehydrogenase (quinone) activity"/>
    <property type="evidence" value="ECO:0007669"/>
    <property type="project" value="InterPro"/>
</dbReference>
<dbReference type="AlphaFoldDB" id="A0A2U2AN44"/>
<dbReference type="PANTHER" id="PTHR11985">
    <property type="entry name" value="GLYCEROL-3-PHOSPHATE DEHYDROGENASE"/>
    <property type="match status" value="1"/>
</dbReference>
<name>A0A2U2AN44_9GAMM</name>
<dbReference type="Gene3D" id="1.10.8.870">
    <property type="entry name" value="Alpha-glycerophosphate oxidase, cap domain"/>
    <property type="match status" value="1"/>
</dbReference>
<keyword evidence="5" id="KW-0274">FAD</keyword>
<evidence type="ECO:0000256" key="3">
    <source>
        <dbReference type="ARBA" id="ARBA00022630"/>
    </source>
</evidence>
<feature type="region of interest" description="Disordered" evidence="7">
    <location>
        <begin position="571"/>
        <end position="598"/>
    </location>
</feature>
<comment type="cofactor">
    <cofactor evidence="1">
        <name>FAD</name>
        <dbReference type="ChEBI" id="CHEBI:57692"/>
    </cofactor>
</comment>
<dbReference type="PRINTS" id="PR01001">
    <property type="entry name" value="FADG3PDH"/>
</dbReference>
<evidence type="ECO:0000256" key="4">
    <source>
        <dbReference type="ARBA" id="ARBA00022798"/>
    </source>
</evidence>
<proteinExistence type="inferred from homology"/>
<dbReference type="InterPro" id="IPR006076">
    <property type="entry name" value="FAD-dep_OxRdtase"/>
</dbReference>
<feature type="compositionally biased region" description="Basic and acidic residues" evidence="7">
    <location>
        <begin position="572"/>
        <end position="598"/>
    </location>
</feature>
<dbReference type="InterPro" id="IPR038299">
    <property type="entry name" value="DAO_C_sf"/>
</dbReference>
<evidence type="ECO:0000259" key="9">
    <source>
        <dbReference type="Pfam" id="PF16901"/>
    </source>
</evidence>
<dbReference type="GO" id="GO:0046168">
    <property type="term" value="P:glycerol-3-phosphate catabolic process"/>
    <property type="evidence" value="ECO:0007669"/>
    <property type="project" value="TreeGrafter"/>
</dbReference>
<keyword evidence="4" id="KW-0319">Glycerol metabolism</keyword>
<dbReference type="EMBL" id="QEWR01000002">
    <property type="protein sequence ID" value="PWD84632.1"/>
    <property type="molecule type" value="Genomic_DNA"/>
</dbReference>
<dbReference type="Gene3D" id="3.30.9.10">
    <property type="entry name" value="D-Amino Acid Oxidase, subunit A, domain 2"/>
    <property type="match status" value="1"/>
</dbReference>
<dbReference type="InterPro" id="IPR031656">
    <property type="entry name" value="DAO_C"/>
</dbReference>
<organism evidence="10 11">
    <name type="scientific">Ignatzschineria indica</name>
    <dbReference type="NCBI Taxonomy" id="472583"/>
    <lineage>
        <taxon>Bacteria</taxon>
        <taxon>Pseudomonadati</taxon>
        <taxon>Pseudomonadota</taxon>
        <taxon>Gammaproteobacteria</taxon>
        <taxon>Cardiobacteriales</taxon>
        <taxon>Ignatzschineriaceae</taxon>
        <taxon>Ignatzschineria</taxon>
    </lineage>
</organism>
<evidence type="ECO:0000256" key="2">
    <source>
        <dbReference type="ARBA" id="ARBA00007330"/>
    </source>
</evidence>
<reference evidence="10 11" key="1">
    <citation type="journal article" date="2018" name="Genome Announc.">
        <title>Ignatzschineria cameli sp. nov., isolated from necrotic foot tissue of dromedaries (Camelus dromedarius) and associated maggots (Wohlfahrtia species) in Dubai.</title>
        <authorList>
            <person name="Tsang C.C."/>
            <person name="Tang J.Y."/>
            <person name="Fong J.Y."/>
            <person name="Kinne J."/>
            <person name="Lee H.H."/>
            <person name="Joseph M."/>
            <person name="Jose S."/>
            <person name="Schuster R.K."/>
            <person name="Tang Y."/>
            <person name="Sivakumar S."/>
            <person name="Chen J.H."/>
            <person name="Teng J.L."/>
            <person name="Lau S.K."/>
            <person name="Wernery U."/>
            <person name="Woo P.C."/>
        </authorList>
    </citation>
    <scope>NUCLEOTIDE SEQUENCE [LARGE SCALE GENOMIC DNA]</scope>
    <source>
        <strain evidence="10 11">KCTC 22643</strain>
    </source>
</reference>
<feature type="domain" description="Alpha-glycerophosphate oxidase C-terminal" evidence="9">
    <location>
        <begin position="403"/>
        <end position="530"/>
    </location>
</feature>
<dbReference type="InterPro" id="IPR000447">
    <property type="entry name" value="G3P_DH_FAD-dep"/>
</dbReference>
<evidence type="ECO:0000256" key="6">
    <source>
        <dbReference type="ARBA" id="ARBA00023002"/>
    </source>
</evidence>
<protein>
    <submittedName>
        <fullName evidence="10">Glycerol-3-phosphate dehydrogenase</fullName>
    </submittedName>
</protein>
<dbReference type="InterPro" id="IPR036188">
    <property type="entry name" value="FAD/NAD-bd_sf"/>
</dbReference>
<dbReference type="GO" id="GO:0006071">
    <property type="term" value="P:glycerol metabolic process"/>
    <property type="evidence" value="ECO:0007669"/>
    <property type="project" value="UniProtKB-KW"/>
</dbReference>
<dbReference type="Proteomes" id="UP000244948">
    <property type="component" value="Unassembled WGS sequence"/>
</dbReference>
<evidence type="ECO:0000256" key="5">
    <source>
        <dbReference type="ARBA" id="ARBA00022827"/>
    </source>
</evidence>
<sequence>MTLNARDRRQNIQLLKQEHYDLVIMGGGITGAGIALDAASRGMKVALLEREDFASGASGRSTKMIHGGLRYLKKLQIKNVMQTGKERATLYENAPHVIRREKMLIPFYKGGSFGRLTTSIGLKVYDYLAGVQKDERRQIYRREEVLKKIPQLKAEGLRGAAEYVEYRTDDARLTLEIIKRAVEMGAHCFNYLEAQSFNYDPNGYVEAVVAKDRMTQNTYLVEGDIVLNATGAWAYDFSPEAIVDGMEVRYIKGAHLVFDQKDFPLEDALFFDTEDNKQMVCAIPRGDKTYVGVSSSLYEGKRETPAVSTTDQARLLALINQYLPALNLTTESIESSWAGVASIIIDKHHTGKKGEKSLLKITGDGLVTVTTGKLTGYRELAESVVDEIVAKLGSEKGKTFGACQTMTLPISGGDVGGSEGFAQFIEKAVEAGIAANLTEEEARQLALIYGSNIDQLFNIAKTASPEEMQGLPLPLYLQLRYALEHESLLRPSDFFIRRTGMLYFNLAQMVQYQVEVVRFMARYFSWSIEQIKHYNSELEMALYQATHPVEDDRIVKLTKKEQAVAAAPVIEEISHPKEKENGAELTTHDSSGKEGRAL</sequence>
<dbReference type="Pfam" id="PF01266">
    <property type="entry name" value="DAO"/>
    <property type="match status" value="1"/>
</dbReference>
<evidence type="ECO:0000313" key="11">
    <source>
        <dbReference type="Proteomes" id="UP000244948"/>
    </source>
</evidence>
<dbReference type="PANTHER" id="PTHR11985:SF35">
    <property type="entry name" value="ANAEROBIC GLYCEROL-3-PHOSPHATE DEHYDROGENASE SUBUNIT A"/>
    <property type="match status" value="1"/>
</dbReference>
<feature type="domain" description="FAD dependent oxidoreductase" evidence="8">
    <location>
        <begin position="21"/>
        <end position="372"/>
    </location>
</feature>
<evidence type="ECO:0000256" key="1">
    <source>
        <dbReference type="ARBA" id="ARBA00001974"/>
    </source>
</evidence>
<dbReference type="SUPFAM" id="SSF51905">
    <property type="entry name" value="FAD/NAD(P)-binding domain"/>
    <property type="match status" value="1"/>
</dbReference>
<keyword evidence="11" id="KW-1185">Reference proteome</keyword>
<accession>A0A2U2AN44</accession>
<evidence type="ECO:0000313" key="10">
    <source>
        <dbReference type="EMBL" id="PWD84632.1"/>
    </source>
</evidence>
<keyword evidence="3" id="KW-0285">Flavoprotein</keyword>
<dbReference type="Gene3D" id="3.50.50.60">
    <property type="entry name" value="FAD/NAD(P)-binding domain"/>
    <property type="match status" value="1"/>
</dbReference>
<dbReference type="RefSeq" id="WP_109235794.1">
    <property type="nucleotide sequence ID" value="NZ_BMXZ01000001.1"/>
</dbReference>
<dbReference type="Pfam" id="PF16901">
    <property type="entry name" value="DAO_C"/>
    <property type="match status" value="1"/>
</dbReference>
<comment type="caution">
    <text evidence="10">The sequence shown here is derived from an EMBL/GenBank/DDBJ whole genome shotgun (WGS) entry which is preliminary data.</text>
</comment>
<evidence type="ECO:0000259" key="8">
    <source>
        <dbReference type="Pfam" id="PF01266"/>
    </source>
</evidence>
<keyword evidence="6" id="KW-0560">Oxidoreductase</keyword>